<organism evidence="1 2">
    <name type="scientific">Bacteroides fragilis str. S36L11</name>
    <dbReference type="NCBI Taxonomy" id="1339327"/>
    <lineage>
        <taxon>Bacteria</taxon>
        <taxon>Pseudomonadati</taxon>
        <taxon>Bacteroidota</taxon>
        <taxon>Bacteroidia</taxon>
        <taxon>Bacteroidales</taxon>
        <taxon>Bacteroidaceae</taxon>
        <taxon>Bacteroides</taxon>
    </lineage>
</organism>
<comment type="caution">
    <text evidence="1">The sequence shown here is derived from an EMBL/GenBank/DDBJ whole genome shotgun (WGS) entry which is preliminary data.</text>
</comment>
<dbReference type="EMBL" id="JGDJ01000066">
    <property type="protein sequence ID" value="EXZ31160.1"/>
    <property type="molecule type" value="Genomic_DNA"/>
</dbReference>
<sequence length="56" mass="6301">MSGLIYVPSTDIDDGGKTRIGGHFFRKEFLPDVSLNSLGKWMYHTGNHFLSIIPFS</sequence>
<evidence type="ECO:0000313" key="1">
    <source>
        <dbReference type="EMBL" id="EXZ31160.1"/>
    </source>
</evidence>
<proteinExistence type="predicted"/>
<accession>A0A015XAS4</accession>
<name>A0A015XAS4_BACFG</name>
<evidence type="ECO:0000313" key="2">
    <source>
        <dbReference type="Proteomes" id="UP000022082"/>
    </source>
</evidence>
<reference evidence="1 2" key="1">
    <citation type="submission" date="2014-02" db="EMBL/GenBank/DDBJ databases">
        <authorList>
            <person name="Sears C."/>
            <person name="Carroll K."/>
            <person name="Sack B.R."/>
            <person name="Qadri F."/>
            <person name="Myers L.L."/>
            <person name="Chung G.-T."/>
            <person name="Escheverria P."/>
            <person name="Fraser C.M."/>
            <person name="Sadzewicz L."/>
            <person name="Shefchek K.A."/>
            <person name="Tallon L."/>
            <person name="Das S.P."/>
            <person name="Daugherty S."/>
            <person name="Mongodin E.F."/>
        </authorList>
    </citation>
    <scope>NUCLEOTIDE SEQUENCE [LARGE SCALE GENOMIC DNA]</scope>
    <source>
        <strain evidence="1 2">S36L11</strain>
    </source>
</reference>
<gene>
    <name evidence="1" type="ORF">M136_5084</name>
</gene>
<dbReference type="AlphaFoldDB" id="A0A015XAS4"/>
<dbReference type="PATRIC" id="fig|1339327.3.peg.343"/>
<dbReference type="Proteomes" id="UP000022082">
    <property type="component" value="Unassembled WGS sequence"/>
</dbReference>
<protein>
    <submittedName>
        <fullName evidence="1">Uncharacterized protein</fullName>
    </submittedName>
</protein>